<evidence type="ECO:0000256" key="8">
    <source>
        <dbReference type="ARBA" id="ARBA00022824"/>
    </source>
</evidence>
<keyword evidence="11 14" id="KW-0408">Iron</keyword>
<evidence type="ECO:0000256" key="4">
    <source>
        <dbReference type="ARBA" id="ARBA00004406"/>
    </source>
</evidence>
<evidence type="ECO:0000256" key="13">
    <source>
        <dbReference type="ARBA" id="ARBA00023136"/>
    </source>
</evidence>
<evidence type="ECO:0000256" key="2">
    <source>
        <dbReference type="ARBA" id="ARBA00003690"/>
    </source>
</evidence>
<gene>
    <name evidence="16" type="ORF">PV328_002841</name>
</gene>
<evidence type="ECO:0000256" key="15">
    <source>
        <dbReference type="SAM" id="Phobius"/>
    </source>
</evidence>
<evidence type="ECO:0000256" key="10">
    <source>
        <dbReference type="ARBA" id="ARBA00023002"/>
    </source>
</evidence>
<dbReference type="SUPFAM" id="SSF48264">
    <property type="entry name" value="Cytochrome P450"/>
    <property type="match status" value="3"/>
</dbReference>
<keyword evidence="15" id="KW-0812">Transmembrane</keyword>
<evidence type="ECO:0000256" key="6">
    <source>
        <dbReference type="ARBA" id="ARBA00022617"/>
    </source>
</evidence>
<feature type="binding site" description="axial binding residue" evidence="14">
    <location>
        <position position="463"/>
    </location>
    <ligand>
        <name>heme</name>
        <dbReference type="ChEBI" id="CHEBI:30413"/>
    </ligand>
    <ligandPart>
        <name>Fe</name>
        <dbReference type="ChEBI" id="CHEBI:18248"/>
    </ligandPart>
</feature>
<evidence type="ECO:0000256" key="5">
    <source>
        <dbReference type="ARBA" id="ARBA00010617"/>
    </source>
</evidence>
<dbReference type="PANTHER" id="PTHR24291">
    <property type="entry name" value="CYTOCHROME P450 FAMILY 4"/>
    <property type="match status" value="1"/>
</dbReference>
<keyword evidence="7 14" id="KW-0479">Metal-binding</keyword>
<keyword evidence="9" id="KW-0492">Microsome</keyword>
<evidence type="ECO:0000313" key="17">
    <source>
        <dbReference type="Proteomes" id="UP001168990"/>
    </source>
</evidence>
<organism evidence="16 17">
    <name type="scientific">Microctonus aethiopoides</name>
    <dbReference type="NCBI Taxonomy" id="144406"/>
    <lineage>
        <taxon>Eukaryota</taxon>
        <taxon>Metazoa</taxon>
        <taxon>Ecdysozoa</taxon>
        <taxon>Arthropoda</taxon>
        <taxon>Hexapoda</taxon>
        <taxon>Insecta</taxon>
        <taxon>Pterygota</taxon>
        <taxon>Neoptera</taxon>
        <taxon>Endopterygota</taxon>
        <taxon>Hymenoptera</taxon>
        <taxon>Apocrita</taxon>
        <taxon>Ichneumonoidea</taxon>
        <taxon>Braconidae</taxon>
        <taxon>Euphorinae</taxon>
        <taxon>Microctonus</taxon>
    </lineage>
</organism>
<keyword evidence="10" id="KW-0560">Oxidoreductase</keyword>
<evidence type="ECO:0000256" key="9">
    <source>
        <dbReference type="ARBA" id="ARBA00022848"/>
    </source>
</evidence>
<dbReference type="Pfam" id="PF00067">
    <property type="entry name" value="p450"/>
    <property type="match status" value="3"/>
</dbReference>
<proteinExistence type="inferred from homology"/>
<name>A0AA39KJV2_9HYME</name>
<dbReference type="PANTHER" id="PTHR24291:SF105">
    <property type="entry name" value="CYTOCHROME P450 4P1-RELATED"/>
    <property type="match status" value="1"/>
</dbReference>
<comment type="similarity">
    <text evidence="5">Belongs to the cytochrome P450 family.</text>
</comment>
<sequence length="1188" mass="137820">MDISSLITFFFVFIIFVLILIHYCLHGTKVGRYVDRIPGPKWYPIIGNALDILVPIENLWHFYRRAGRDFYPIYKLWIAHWPVVVIRHPDDIEILLRDNKNISKSVIYDLIHPWLHQGLLTSTGDKWKSRRKIITSAFHVNNLHDYSDNIIKKTESLIKNLKEEAKSDDVDKELLPMVSRFALKTICETIMGTRSNENDSEQDTYMNGIRNIGDIFYYKSVRPWLKNDWILSRTSKGREQTKTLEILHAFTTKIIKERQRHHDESDEKYLEDFSMSSSENLGQQSIDKKTKNKLNVLDLLINASKVDGGIDDRGIREEVDTFVYAGHDTSAMSIFFTILLLAENKDIQARARDEIDRILEENNGTMTINEVQRFTYLERCIKESLRLFPSVPLISREVTEELKLKHCVLPKGTILNISIFDVHRDPNFWPRPNIFDPDRFLRENIDGRHPFCYIPFSGGLRNCIGQKFAMLEIKTIIGGLLHNFYLEPLEITANIRILPDIVLRPAHPVHDVKGQNGQSIDKIPGPRWYPVIGNALDILVHLEDLWHFLRRSGRDFYPVTKFWIINWPVVNIRHPDDLEILLSSNKNITKSLFYDYLHPWLNEGLLTSTGDKWKTRRKIITPAFHLNNLHEYSDNIIEQTERLIVNLKEEAKSGDVDKELLPMVSRFTLNTICETAMGTKLDENNSEQDNYKRSVYDIGNIFYYRAVRPWLKNNWIFSLTPKGRDQSKALKILHEFTTKIIKERKQYHDDTNGKYLDDFSMSTPRSSATESNDKIVKKKRLAFLDLLIAASKRGLGLDDRGIREEVDTFVFEGHDTTAMSIFFTILLLAEHKDIQARAREEIDAILKENDDKMTINEVQRFTYLERCIKESLRLYPSVPAISRKVTENLQLKHCFLPKGTILNIQIIDVHRDPNFWPRPNIYDPDRFLPDRIDGRHPFSYVPFSGGPRNCIGQKFAMLELKTMIGGLLHNFYLEPLEVTGNIRILPDLVLRAAHPVHVKNIPNPPTLPIIGNALDFVGSSEHLWNKLRSLGSNYYPIYKLIGPFEDMVNIRHPDDAEVLLSSPKNITKSVLYDLLHDWFGTGLLTSTGHKWIHRRKVLTPAFHFNVLREFADTLDEEGRRMVHDLQLEDGAVTVDLVSFVTKYTLNAICETAMGTSLSNMEDSTDNFLKCYRKSIHDLGLMIVYRQVC</sequence>
<dbReference type="InterPro" id="IPR002401">
    <property type="entry name" value="Cyt_P450_E_grp-I"/>
</dbReference>
<evidence type="ECO:0000256" key="3">
    <source>
        <dbReference type="ARBA" id="ARBA00004174"/>
    </source>
</evidence>
<dbReference type="GO" id="GO:0020037">
    <property type="term" value="F:heme binding"/>
    <property type="evidence" value="ECO:0007669"/>
    <property type="project" value="InterPro"/>
</dbReference>
<dbReference type="PROSITE" id="PS00086">
    <property type="entry name" value="CYTOCHROME_P450"/>
    <property type="match status" value="2"/>
</dbReference>
<protein>
    <recommendedName>
        <fullName evidence="18">Cytochrome P450</fullName>
    </recommendedName>
</protein>
<keyword evidence="6 14" id="KW-0349">Heme</keyword>
<dbReference type="GO" id="GO:0005789">
    <property type="term" value="C:endoplasmic reticulum membrane"/>
    <property type="evidence" value="ECO:0007669"/>
    <property type="project" value="UniProtKB-SubCell"/>
</dbReference>
<keyword evidence="13 15" id="KW-0472">Membrane</keyword>
<evidence type="ECO:0000313" key="16">
    <source>
        <dbReference type="EMBL" id="KAK0164185.1"/>
    </source>
</evidence>
<dbReference type="GO" id="GO:0004497">
    <property type="term" value="F:monooxygenase activity"/>
    <property type="evidence" value="ECO:0007669"/>
    <property type="project" value="UniProtKB-KW"/>
</dbReference>
<dbReference type="GO" id="GO:0005506">
    <property type="term" value="F:iron ion binding"/>
    <property type="evidence" value="ECO:0007669"/>
    <property type="project" value="InterPro"/>
</dbReference>
<reference evidence="16" key="2">
    <citation type="submission" date="2023-03" db="EMBL/GenBank/DDBJ databases">
        <authorList>
            <person name="Inwood S.N."/>
            <person name="Skelly J.G."/>
            <person name="Guhlin J."/>
            <person name="Harrop T.W.R."/>
            <person name="Goldson S.G."/>
            <person name="Dearden P.K."/>
        </authorList>
    </citation>
    <scope>NUCLEOTIDE SEQUENCE</scope>
    <source>
        <strain evidence="16">Irish</strain>
        <tissue evidence="16">Whole body</tissue>
    </source>
</reference>
<evidence type="ECO:0000256" key="12">
    <source>
        <dbReference type="ARBA" id="ARBA00023033"/>
    </source>
</evidence>
<comment type="caution">
    <text evidence="16">The sequence shown here is derived from an EMBL/GenBank/DDBJ whole genome shotgun (WGS) entry which is preliminary data.</text>
</comment>
<dbReference type="Gene3D" id="1.10.630.10">
    <property type="entry name" value="Cytochrome P450"/>
    <property type="match status" value="3"/>
</dbReference>
<feature type="transmembrane region" description="Helical" evidence="15">
    <location>
        <begin position="6"/>
        <end position="25"/>
    </location>
</feature>
<comment type="subcellular location">
    <subcellularLocation>
        <location evidence="4">Endoplasmic reticulum membrane</location>
        <topology evidence="4">Peripheral membrane protein</topology>
    </subcellularLocation>
    <subcellularLocation>
        <location evidence="3">Microsome membrane</location>
        <topology evidence="3">Peripheral membrane protein</topology>
    </subcellularLocation>
</comment>
<dbReference type="InterPro" id="IPR017972">
    <property type="entry name" value="Cyt_P450_CS"/>
</dbReference>
<dbReference type="PRINTS" id="PR00385">
    <property type="entry name" value="P450"/>
</dbReference>
<dbReference type="InterPro" id="IPR036396">
    <property type="entry name" value="Cyt_P450_sf"/>
</dbReference>
<dbReference type="InterPro" id="IPR001128">
    <property type="entry name" value="Cyt_P450"/>
</dbReference>
<dbReference type="GO" id="GO:0016705">
    <property type="term" value="F:oxidoreductase activity, acting on paired donors, with incorporation or reduction of molecular oxygen"/>
    <property type="evidence" value="ECO:0007669"/>
    <property type="project" value="InterPro"/>
</dbReference>
<reference evidence="16" key="1">
    <citation type="journal article" date="2023" name="bioRxiv">
        <title>Scaffold-level genome assemblies of two parasitoid biocontrol wasps reveal the parthenogenesis mechanism and an associated novel virus.</title>
        <authorList>
            <person name="Inwood S."/>
            <person name="Skelly J."/>
            <person name="Guhlin J."/>
            <person name="Harrop T."/>
            <person name="Goldson S."/>
            <person name="Dearden P."/>
        </authorList>
    </citation>
    <scope>NUCLEOTIDE SEQUENCE</scope>
    <source>
        <strain evidence="16">Irish</strain>
        <tissue evidence="16">Whole body</tissue>
    </source>
</reference>
<keyword evidence="12" id="KW-0503">Monooxygenase</keyword>
<dbReference type="FunFam" id="1.10.630.10:FF:000035">
    <property type="entry name" value="CYtochrome P450 family"/>
    <property type="match status" value="2"/>
</dbReference>
<dbReference type="AlphaFoldDB" id="A0AA39KJV2"/>
<evidence type="ECO:0000256" key="11">
    <source>
        <dbReference type="ARBA" id="ARBA00023004"/>
    </source>
</evidence>
<dbReference type="EMBL" id="JAQQBS010001422">
    <property type="protein sequence ID" value="KAK0164185.1"/>
    <property type="molecule type" value="Genomic_DNA"/>
</dbReference>
<evidence type="ECO:0000256" key="1">
    <source>
        <dbReference type="ARBA" id="ARBA00001971"/>
    </source>
</evidence>
<keyword evidence="17" id="KW-1185">Reference proteome</keyword>
<keyword evidence="15" id="KW-1133">Transmembrane helix</keyword>
<comment type="cofactor">
    <cofactor evidence="1 14">
        <name>heme</name>
        <dbReference type="ChEBI" id="CHEBI:30413"/>
    </cofactor>
</comment>
<evidence type="ECO:0000256" key="7">
    <source>
        <dbReference type="ARBA" id="ARBA00022723"/>
    </source>
</evidence>
<evidence type="ECO:0000256" key="14">
    <source>
        <dbReference type="PIRSR" id="PIRSR602401-1"/>
    </source>
</evidence>
<accession>A0AA39KJV2</accession>
<dbReference type="Proteomes" id="UP001168990">
    <property type="component" value="Unassembled WGS sequence"/>
</dbReference>
<dbReference type="InterPro" id="IPR050196">
    <property type="entry name" value="Cytochrome_P450_Monoox"/>
</dbReference>
<comment type="function">
    <text evidence="2">May be involved in the metabolism of insect hormones and in the breakdown of synthetic insecticides.</text>
</comment>
<keyword evidence="8" id="KW-0256">Endoplasmic reticulum</keyword>
<evidence type="ECO:0008006" key="18">
    <source>
        <dbReference type="Google" id="ProtNLM"/>
    </source>
</evidence>
<dbReference type="PRINTS" id="PR00463">
    <property type="entry name" value="EP450I"/>
</dbReference>
<dbReference type="CDD" id="cd20628">
    <property type="entry name" value="CYP4"/>
    <property type="match status" value="2"/>
</dbReference>